<dbReference type="PROSITE" id="PS00028">
    <property type="entry name" value="ZINC_FINGER_C2H2_1"/>
    <property type="match status" value="2"/>
</dbReference>
<dbReference type="AlphaFoldDB" id="A0A979FJ92"/>
<keyword evidence="2" id="KW-0677">Repeat</keyword>
<dbReference type="PROSITE" id="PS50157">
    <property type="entry name" value="ZINC_FINGER_C2H2_2"/>
    <property type="match status" value="6"/>
</dbReference>
<keyword evidence="12" id="KW-1185">Reference proteome</keyword>
<feature type="compositionally biased region" description="Basic and acidic residues" evidence="10">
    <location>
        <begin position="330"/>
        <end position="349"/>
    </location>
</feature>
<feature type="region of interest" description="Disordered" evidence="10">
    <location>
        <begin position="313"/>
        <end position="352"/>
    </location>
</feature>
<evidence type="ECO:0000256" key="7">
    <source>
        <dbReference type="ARBA" id="ARBA00023163"/>
    </source>
</evidence>
<dbReference type="KEGG" id="hazt:108673476"/>
<organism evidence="12 13">
    <name type="scientific">Hyalella azteca</name>
    <name type="common">Amphipod</name>
    <dbReference type="NCBI Taxonomy" id="294128"/>
    <lineage>
        <taxon>Eukaryota</taxon>
        <taxon>Metazoa</taxon>
        <taxon>Ecdysozoa</taxon>
        <taxon>Arthropoda</taxon>
        <taxon>Crustacea</taxon>
        <taxon>Multicrustacea</taxon>
        <taxon>Malacostraca</taxon>
        <taxon>Eumalacostraca</taxon>
        <taxon>Peracarida</taxon>
        <taxon>Amphipoda</taxon>
        <taxon>Senticaudata</taxon>
        <taxon>Talitrida</taxon>
        <taxon>Talitroidea</taxon>
        <taxon>Hyalellidae</taxon>
        <taxon>Hyalella</taxon>
    </lineage>
</organism>
<dbReference type="RefSeq" id="XP_047736758.1">
    <property type="nucleotide sequence ID" value="XM_047880802.1"/>
</dbReference>
<dbReference type="Proteomes" id="UP000694843">
    <property type="component" value="Unplaced"/>
</dbReference>
<accession>A0A979FJ92</accession>
<dbReference type="FunFam" id="3.30.160.60:FF:001485">
    <property type="entry name" value="Krueppel-related zinc finger protein"/>
    <property type="match status" value="1"/>
</dbReference>
<feature type="compositionally biased region" description="Basic and acidic residues" evidence="10">
    <location>
        <begin position="225"/>
        <end position="244"/>
    </location>
</feature>
<evidence type="ECO:0000256" key="5">
    <source>
        <dbReference type="ARBA" id="ARBA00023015"/>
    </source>
</evidence>
<dbReference type="GO" id="GO:0005634">
    <property type="term" value="C:nucleus"/>
    <property type="evidence" value="ECO:0007669"/>
    <property type="project" value="TreeGrafter"/>
</dbReference>
<feature type="domain" description="C2H2-type" evidence="11">
    <location>
        <begin position="556"/>
        <end position="584"/>
    </location>
</feature>
<dbReference type="InterPro" id="IPR036236">
    <property type="entry name" value="Znf_C2H2_sf"/>
</dbReference>
<dbReference type="OrthoDB" id="6344893at2759"/>
<gene>
    <name evidence="13" type="primary">LOC108673476</name>
</gene>
<proteinExistence type="predicted"/>
<feature type="region of interest" description="Disordered" evidence="10">
    <location>
        <begin position="216"/>
        <end position="299"/>
    </location>
</feature>
<keyword evidence="4" id="KW-0862">Zinc</keyword>
<dbReference type="GO" id="GO:0000977">
    <property type="term" value="F:RNA polymerase II transcription regulatory region sequence-specific DNA binding"/>
    <property type="evidence" value="ECO:0007669"/>
    <property type="project" value="TreeGrafter"/>
</dbReference>
<dbReference type="Pfam" id="PF00096">
    <property type="entry name" value="zf-C2H2"/>
    <property type="match status" value="2"/>
</dbReference>
<feature type="domain" description="C2H2-type" evidence="11">
    <location>
        <begin position="444"/>
        <end position="471"/>
    </location>
</feature>
<evidence type="ECO:0000256" key="6">
    <source>
        <dbReference type="ARBA" id="ARBA00023125"/>
    </source>
</evidence>
<keyword evidence="6" id="KW-0238">DNA-binding</keyword>
<dbReference type="GeneID" id="108673476"/>
<reference evidence="13" key="1">
    <citation type="submission" date="2025-08" db="UniProtKB">
        <authorList>
            <consortium name="RefSeq"/>
        </authorList>
    </citation>
    <scope>IDENTIFICATION</scope>
    <source>
        <tissue evidence="13">Whole organism</tissue>
    </source>
</reference>
<evidence type="ECO:0000313" key="12">
    <source>
        <dbReference type="Proteomes" id="UP000694843"/>
    </source>
</evidence>
<keyword evidence="3 9" id="KW-0863">Zinc-finger</keyword>
<protein>
    <submittedName>
        <fullName evidence="13">Zinc finger protein 37-like</fullName>
    </submittedName>
</protein>
<sequence>MPDGQFEPGVSSDKGNKTGLHHHYAATENYSVVSGSLHPSPSNYLSSTSLSSNSFQSPSVYAAYSVPSSTHNNASLLTDQQYSGTNSHVLHEKHQPITYNAEIPLERNPVMHSLSSNANKLIGQLSPQGSTTGELKSISNPSFALQQEHQQQLQQQQLQQLQMIQHQQRYHHQQQLLSNLAMSSLQHMDGSQDKFSSYSKIVANASNMSLLSSFTESDVGGSRQADNRDTSEDCRAGLTKEQHYYRQPSTSRARSPSAWSDNDTVQSSASSDGSQPKKPYSPYETAVSRQSPEVHNKNSYNTLFQKVGMNFYNRRTEDTPDGSGSPNGLRADDLSRHGSEVSGDVKDSTCPDLSLETSIQDGAVFPRGGNQDYMEADDYSNRNRLKTYHCSLCTFTCRKQVDLINHVAVHPDDKPFHCTQCDYKGAKYHHLRNHILTHSERSLLACPQCDYKSYQRGALRVHMRRHSTEKRHGCPHCPYRTHFKGNLKLHLRVHTGEKPYACPVCEFRCTQSGSLKIHMRGHSGEKPYACELCDYRSKHKGNLVMHRRKHTGDKPYQCDKCSYKAAQRMGLTKHYKTVHSDAASVPSRESATISPGSIFRAPMLARTESALSNAFTGYAPPLFKNEDVQNLGGQWIDGSKPACQDDVRPPFEVKAEGSGVLYNRQALVPDACSADVTARAINMHDN</sequence>
<dbReference type="GO" id="GO:0000981">
    <property type="term" value="F:DNA-binding transcription factor activity, RNA polymerase II-specific"/>
    <property type="evidence" value="ECO:0007669"/>
    <property type="project" value="TreeGrafter"/>
</dbReference>
<feature type="compositionally biased region" description="Polar residues" evidence="10">
    <location>
        <begin position="247"/>
        <end position="274"/>
    </location>
</feature>
<feature type="domain" description="C2H2-type" evidence="11">
    <location>
        <begin position="528"/>
        <end position="555"/>
    </location>
</feature>
<evidence type="ECO:0000256" key="4">
    <source>
        <dbReference type="ARBA" id="ARBA00022833"/>
    </source>
</evidence>
<dbReference type="PANTHER" id="PTHR24409">
    <property type="entry name" value="ZINC FINGER PROTEIN 142"/>
    <property type="match status" value="1"/>
</dbReference>
<keyword evidence="1" id="KW-0479">Metal-binding</keyword>
<feature type="domain" description="C2H2-type" evidence="11">
    <location>
        <begin position="388"/>
        <end position="415"/>
    </location>
</feature>
<keyword evidence="5" id="KW-0805">Transcription regulation</keyword>
<dbReference type="FunFam" id="3.30.160.60:FF:002319">
    <property type="entry name" value="Uncharacterized protein"/>
    <property type="match status" value="1"/>
</dbReference>
<evidence type="ECO:0000313" key="13">
    <source>
        <dbReference type="RefSeq" id="XP_047736758.1"/>
    </source>
</evidence>
<evidence type="ECO:0000256" key="1">
    <source>
        <dbReference type="ARBA" id="ARBA00022723"/>
    </source>
</evidence>
<evidence type="ECO:0000256" key="9">
    <source>
        <dbReference type="PROSITE-ProRule" id="PRU00042"/>
    </source>
</evidence>
<feature type="domain" description="C2H2-type" evidence="11">
    <location>
        <begin position="500"/>
        <end position="527"/>
    </location>
</feature>
<feature type="compositionally biased region" description="Polar residues" evidence="10">
    <location>
        <begin position="287"/>
        <end position="299"/>
    </location>
</feature>
<evidence type="ECO:0000256" key="10">
    <source>
        <dbReference type="SAM" id="MobiDB-lite"/>
    </source>
</evidence>
<name>A0A979FJ92_HYAAZ</name>
<dbReference type="SUPFAM" id="SSF57667">
    <property type="entry name" value="beta-beta-alpha zinc fingers"/>
    <property type="match status" value="4"/>
</dbReference>
<evidence type="ECO:0000259" key="11">
    <source>
        <dbReference type="PROSITE" id="PS50157"/>
    </source>
</evidence>
<dbReference type="PANTHER" id="PTHR24409:SF295">
    <property type="entry name" value="AZ2-RELATED"/>
    <property type="match status" value="1"/>
</dbReference>
<keyword evidence="8" id="KW-0539">Nucleus</keyword>
<dbReference type="GO" id="GO:0008270">
    <property type="term" value="F:zinc ion binding"/>
    <property type="evidence" value="ECO:0007669"/>
    <property type="project" value="UniProtKB-KW"/>
</dbReference>
<dbReference type="SMART" id="SM00355">
    <property type="entry name" value="ZnF_C2H2"/>
    <property type="match status" value="7"/>
</dbReference>
<evidence type="ECO:0000256" key="2">
    <source>
        <dbReference type="ARBA" id="ARBA00022737"/>
    </source>
</evidence>
<dbReference type="Gene3D" id="3.30.160.60">
    <property type="entry name" value="Classic Zinc Finger"/>
    <property type="match status" value="6"/>
</dbReference>
<keyword evidence="7" id="KW-0804">Transcription</keyword>
<evidence type="ECO:0000256" key="3">
    <source>
        <dbReference type="ARBA" id="ARBA00022771"/>
    </source>
</evidence>
<dbReference type="InterPro" id="IPR013087">
    <property type="entry name" value="Znf_C2H2_type"/>
</dbReference>
<feature type="domain" description="C2H2-type" evidence="11">
    <location>
        <begin position="472"/>
        <end position="499"/>
    </location>
</feature>
<evidence type="ECO:0000256" key="8">
    <source>
        <dbReference type="ARBA" id="ARBA00023242"/>
    </source>
</evidence>